<reference evidence="1 2" key="1">
    <citation type="submission" date="2016-02" db="EMBL/GenBank/DDBJ databases">
        <authorList>
            <person name="Wen L."/>
            <person name="He K."/>
            <person name="Yang H."/>
        </authorList>
    </citation>
    <scope>NUCLEOTIDE SEQUENCE [LARGE SCALE GENOMIC DNA]</scope>
    <source>
        <strain evidence="1 2">CMW7778B</strain>
    </source>
</reference>
<comment type="caution">
    <text evidence="1">The sequence shown here is derived from an EMBL/GenBank/DDBJ whole genome shotgun (WGS) entry which is preliminary data.</text>
</comment>
<dbReference type="PATRIC" id="fig|2702.101.peg.142"/>
<protein>
    <submittedName>
        <fullName evidence="1">Uncharacterized protein</fullName>
    </submittedName>
</protein>
<evidence type="ECO:0000313" key="2">
    <source>
        <dbReference type="Proteomes" id="UP000070505"/>
    </source>
</evidence>
<dbReference type="AlphaFoldDB" id="A0A135ZBK6"/>
<gene>
    <name evidence="1" type="ORF">HMPREF3230_00144</name>
</gene>
<organism evidence="1 2">
    <name type="scientific">Gardnerella vaginalis</name>
    <dbReference type="NCBI Taxonomy" id="2702"/>
    <lineage>
        <taxon>Bacteria</taxon>
        <taxon>Bacillati</taxon>
        <taxon>Actinomycetota</taxon>
        <taxon>Actinomycetes</taxon>
        <taxon>Bifidobacteriales</taxon>
        <taxon>Bifidobacteriaceae</taxon>
        <taxon>Gardnerella</taxon>
    </lineage>
</organism>
<evidence type="ECO:0000313" key="1">
    <source>
        <dbReference type="EMBL" id="KXI19040.1"/>
    </source>
</evidence>
<name>A0A135ZBK6_GARVA</name>
<accession>A0A135ZBK6</accession>
<dbReference type="Proteomes" id="UP000070505">
    <property type="component" value="Unassembled WGS sequence"/>
</dbReference>
<dbReference type="EMBL" id="LSRC01000005">
    <property type="protein sequence ID" value="KXI19040.1"/>
    <property type="molecule type" value="Genomic_DNA"/>
</dbReference>
<proteinExistence type="predicted"/>
<sequence length="41" mass="4692">MLCKLSALASRIGEVWQFDDFGFANNIMQLFELFYALVSCV</sequence>